<gene>
    <name evidence="2" type="ORF">FXF47_09055</name>
</gene>
<dbReference type="InterPro" id="IPR050276">
    <property type="entry name" value="MshD_Acetyltransferase"/>
</dbReference>
<dbReference type="PROSITE" id="PS51186">
    <property type="entry name" value="GNAT"/>
    <property type="match status" value="1"/>
</dbReference>
<name>A0A5D0MG54_9BACT</name>
<dbReference type="GO" id="GO:0016747">
    <property type="term" value="F:acyltransferase activity, transferring groups other than amino-acyl groups"/>
    <property type="evidence" value="ECO:0007669"/>
    <property type="project" value="InterPro"/>
</dbReference>
<dbReference type="CDD" id="cd04301">
    <property type="entry name" value="NAT_SF"/>
    <property type="match status" value="1"/>
</dbReference>
<comment type="caution">
    <text evidence="2">The sequence shown here is derived from an EMBL/GenBank/DDBJ whole genome shotgun (WGS) entry which is preliminary data.</text>
</comment>
<organism evidence="2 3">
    <name type="scientific">Candidatus Mcinerneyibacterium aminivorans</name>
    <dbReference type="NCBI Taxonomy" id="2703815"/>
    <lineage>
        <taxon>Bacteria</taxon>
        <taxon>Candidatus Macinerneyibacteriota</taxon>
        <taxon>Candidatus Mcinerneyibacteria</taxon>
        <taxon>Candidatus Mcinerneyibacteriales</taxon>
        <taxon>Candidatus Mcinerneyibacteriaceae</taxon>
        <taxon>Candidatus Mcinerneyibacterium</taxon>
    </lineage>
</organism>
<feature type="domain" description="N-acetyltransferase" evidence="1">
    <location>
        <begin position="3"/>
        <end position="169"/>
    </location>
</feature>
<reference evidence="2" key="1">
    <citation type="submission" date="2019-08" db="EMBL/GenBank/DDBJ databases">
        <title>Genomic characterization of a novel candidate phylum (ARYD3) from a high temperature, high salinity tertiary oil reservoir in north central Oklahoma, USA.</title>
        <authorList>
            <person name="Youssef N.H."/>
            <person name="Yadav A."/>
            <person name="Elshahed M.S."/>
        </authorList>
    </citation>
    <scope>NUCLEOTIDE SEQUENCE [LARGE SCALE GENOMIC DNA]</scope>
    <source>
        <strain evidence="2">ARYD3</strain>
    </source>
</reference>
<accession>A0A5D0MG54</accession>
<protein>
    <submittedName>
        <fullName evidence="2">GNAT family N-acetyltransferase</fullName>
    </submittedName>
</protein>
<evidence type="ECO:0000313" key="2">
    <source>
        <dbReference type="EMBL" id="TYB30461.1"/>
    </source>
</evidence>
<dbReference type="Proteomes" id="UP000324143">
    <property type="component" value="Unassembled WGS sequence"/>
</dbReference>
<dbReference type="AlphaFoldDB" id="A0A5D0MG54"/>
<dbReference type="EMBL" id="VSIX01000134">
    <property type="protein sequence ID" value="TYB30461.1"/>
    <property type="molecule type" value="Genomic_DNA"/>
</dbReference>
<dbReference type="SUPFAM" id="SSF55729">
    <property type="entry name" value="Acyl-CoA N-acyltransferases (Nat)"/>
    <property type="match status" value="1"/>
</dbReference>
<evidence type="ECO:0000313" key="3">
    <source>
        <dbReference type="Proteomes" id="UP000324143"/>
    </source>
</evidence>
<dbReference type="InterPro" id="IPR016181">
    <property type="entry name" value="Acyl_CoA_acyltransferase"/>
</dbReference>
<keyword evidence="3" id="KW-1185">Reference proteome</keyword>
<sequence length="169" mass="19975">MDYKIRWTNKEDAGRLGYIHSRSWQKAYKGIVPDEILSNFTPEKRAVKFHDYVENEYGDTAVFLLKGEIIGFITLEESRDDDLNDFWGEIWGIYFDPDYWNKGYGSILLNWGIEELKNRGYRHLLLWVLKQNDSAIKFYEKFGFASDGNEKIAIDGYNLKKIRLVKKNI</sequence>
<proteinExistence type="predicted"/>
<dbReference type="InterPro" id="IPR000182">
    <property type="entry name" value="GNAT_dom"/>
</dbReference>
<evidence type="ECO:0000259" key="1">
    <source>
        <dbReference type="PROSITE" id="PS51186"/>
    </source>
</evidence>
<dbReference type="Gene3D" id="3.40.630.30">
    <property type="match status" value="1"/>
</dbReference>
<dbReference type="Pfam" id="PF00583">
    <property type="entry name" value="Acetyltransf_1"/>
    <property type="match status" value="1"/>
</dbReference>
<dbReference type="PANTHER" id="PTHR43617">
    <property type="entry name" value="L-AMINO ACID N-ACETYLTRANSFERASE"/>
    <property type="match status" value="1"/>
</dbReference>